<dbReference type="EMBL" id="FOXR01000019">
    <property type="protein sequence ID" value="SFQ23000.1"/>
    <property type="molecule type" value="Genomic_DNA"/>
</dbReference>
<name>A0A1I5WTG9_9FIRM</name>
<organism evidence="1 2">
    <name type="scientific">Caldicoprobacter faecalis</name>
    <dbReference type="NCBI Taxonomy" id="937334"/>
    <lineage>
        <taxon>Bacteria</taxon>
        <taxon>Bacillati</taxon>
        <taxon>Bacillota</taxon>
        <taxon>Clostridia</taxon>
        <taxon>Caldicoprobacterales</taxon>
        <taxon>Caldicoprobacteraceae</taxon>
        <taxon>Caldicoprobacter</taxon>
    </lineage>
</organism>
<proteinExistence type="predicted"/>
<dbReference type="AlphaFoldDB" id="A0A1I5WTG9"/>
<dbReference type="OrthoDB" id="3189403at2"/>
<dbReference type="Pfam" id="PF05133">
    <property type="entry name" value="SPP1_portal"/>
    <property type="match status" value="1"/>
</dbReference>
<dbReference type="NCBIfam" id="TIGR01538">
    <property type="entry name" value="portal_SPP1"/>
    <property type="match status" value="1"/>
</dbReference>
<dbReference type="STRING" id="937334.SAMN05444406_11925"/>
<evidence type="ECO:0000313" key="2">
    <source>
        <dbReference type="Proteomes" id="UP000198577"/>
    </source>
</evidence>
<dbReference type="InterPro" id="IPR006428">
    <property type="entry name" value="Portal_SPP1-type"/>
</dbReference>
<dbReference type="Proteomes" id="UP000198577">
    <property type="component" value="Unassembled WGS sequence"/>
</dbReference>
<evidence type="ECO:0000313" key="1">
    <source>
        <dbReference type="EMBL" id="SFQ23000.1"/>
    </source>
</evidence>
<dbReference type="RefSeq" id="WP_092282460.1">
    <property type="nucleotide sequence ID" value="NZ_FOXR01000019.1"/>
</dbReference>
<accession>A0A1I5WTG9</accession>
<keyword evidence="2" id="KW-1185">Reference proteome</keyword>
<dbReference type="InterPro" id="IPR021145">
    <property type="entry name" value="Portal_protein_SPP1_Gp6-like"/>
</dbReference>
<gene>
    <name evidence="1" type="ORF">SAMN05444406_11925</name>
</gene>
<protein>
    <submittedName>
        <fullName evidence="1">Phage portal protein, SPP1 family</fullName>
    </submittedName>
</protein>
<sequence>MENFEQVVNECYKLLKQNQSKYTVYDRYYRGDHDILHNYAMQDARSNMRVVCNFPRLFIDEEVSYVLGYPINYIPYDNNEEVIALLDRNFSTWEKVHNQELLKQALIFGESYELQYINKDGDFKATVLTPLNCYVVESEDAESEVILALHSYKKSFDETEYIDVYFENFIYHYKVDGDELIQIGVDTHFFNGVPIQVMKANPERRSLIDDIKSLNDSYNNVISDLVNEVSDFRTAFLTITNAKVEEEDLLKMKKSGVIVVPNNGNVSFLIKNINDAFIQNLLETLENKIYQISGHINHTEKMQSNLSGVTMRSRLISLENKCALLQAQLEQVIKQRLKNFFDFIRLKTNETYDYRNIKIKFTPNVPQDISVTANIINQLQNLVSQRTLLSLLPFVENVDLELEQFRKEKELAGGNYAEILEQMTLDEGGNNE</sequence>
<reference evidence="1 2" key="1">
    <citation type="submission" date="2016-10" db="EMBL/GenBank/DDBJ databases">
        <authorList>
            <person name="de Groot N.N."/>
        </authorList>
    </citation>
    <scope>NUCLEOTIDE SEQUENCE [LARGE SCALE GENOMIC DNA]</scope>
    <source>
        <strain evidence="1 2">DSM 20678</strain>
    </source>
</reference>